<gene>
    <name evidence="1" type="ORF">SDC9_32705</name>
</gene>
<comment type="caution">
    <text evidence="1">The sequence shown here is derived from an EMBL/GenBank/DDBJ whole genome shotgun (WGS) entry which is preliminary data.</text>
</comment>
<evidence type="ECO:0000313" key="1">
    <source>
        <dbReference type="EMBL" id="MPL86719.1"/>
    </source>
</evidence>
<proteinExistence type="predicted"/>
<reference evidence="1" key="1">
    <citation type="submission" date="2019-08" db="EMBL/GenBank/DDBJ databases">
        <authorList>
            <person name="Kucharzyk K."/>
            <person name="Murdoch R.W."/>
            <person name="Higgins S."/>
            <person name="Loffler F."/>
        </authorList>
    </citation>
    <scope>NUCLEOTIDE SEQUENCE</scope>
</reference>
<dbReference type="Pfam" id="PF19570">
    <property type="entry name" value="DUF6088"/>
    <property type="match status" value="1"/>
</dbReference>
<organism evidence="1">
    <name type="scientific">bioreactor metagenome</name>
    <dbReference type="NCBI Taxonomy" id="1076179"/>
    <lineage>
        <taxon>unclassified sequences</taxon>
        <taxon>metagenomes</taxon>
        <taxon>ecological metagenomes</taxon>
    </lineage>
</organism>
<name>A0A644V5V9_9ZZZZ</name>
<dbReference type="EMBL" id="VSSQ01000226">
    <property type="protein sequence ID" value="MPL86719.1"/>
    <property type="molecule type" value="Genomic_DNA"/>
</dbReference>
<dbReference type="InterPro" id="IPR045738">
    <property type="entry name" value="DUF6088"/>
</dbReference>
<evidence type="ECO:0008006" key="2">
    <source>
        <dbReference type="Google" id="ProtNLM"/>
    </source>
</evidence>
<protein>
    <recommendedName>
        <fullName evidence="2">AbiEi antitoxin C-terminal domain-containing protein</fullName>
    </recommendedName>
</protein>
<accession>A0A644V5V9</accession>
<dbReference type="AlphaFoldDB" id="A0A644V5V9"/>
<sequence>MRKETYHEKIKERITTSKKGAIFIISDFTDIAPIPTIKKVLSRLVQDKTIRRIMRGIYEYPNYNAFLHEYVAPSPHQIAKALARNFGWTIVPYEDVALNMLGISTQVPASWTYASDGPYKKYAYGNVTIQFKHTSNKDITNLSETSALIIQALKAIGKDKMNEKFIRQLSDRLTPGEKASLLEDTKRSYAWISGTVRQICA</sequence>